<protein>
    <submittedName>
        <fullName evidence="3">3beta-hydroxysteroid-dehydrogenase/decarboxylase isoform 1</fullName>
    </submittedName>
</protein>
<accession>M8CP98</accession>
<feature type="domain" description="3-beta hydroxysteroid dehydrogenase/isomerase" evidence="2">
    <location>
        <begin position="243"/>
        <end position="324"/>
    </location>
</feature>
<evidence type="ECO:0000259" key="2">
    <source>
        <dbReference type="Pfam" id="PF01073"/>
    </source>
</evidence>
<dbReference type="EnsemblPlants" id="EMT25391">
    <property type="protein sequence ID" value="EMT25391"/>
    <property type="gene ID" value="F775_29558"/>
</dbReference>
<dbReference type="GO" id="GO:0006694">
    <property type="term" value="P:steroid biosynthetic process"/>
    <property type="evidence" value="ECO:0007669"/>
    <property type="project" value="InterPro"/>
</dbReference>
<dbReference type="InterPro" id="IPR050425">
    <property type="entry name" value="NAD(P)_dehydrat-like"/>
</dbReference>
<organism evidence="3">
    <name type="scientific">Aegilops tauschii</name>
    <name type="common">Tausch's goatgrass</name>
    <name type="synonym">Aegilops squarrosa</name>
    <dbReference type="NCBI Taxonomy" id="37682"/>
    <lineage>
        <taxon>Eukaryota</taxon>
        <taxon>Viridiplantae</taxon>
        <taxon>Streptophyta</taxon>
        <taxon>Embryophyta</taxon>
        <taxon>Tracheophyta</taxon>
        <taxon>Spermatophyta</taxon>
        <taxon>Magnoliopsida</taxon>
        <taxon>Liliopsida</taxon>
        <taxon>Poales</taxon>
        <taxon>Poaceae</taxon>
        <taxon>BOP clade</taxon>
        <taxon>Pooideae</taxon>
        <taxon>Triticodae</taxon>
        <taxon>Triticeae</taxon>
        <taxon>Triticinae</taxon>
        <taxon>Aegilops</taxon>
    </lineage>
</organism>
<dbReference type="SUPFAM" id="SSF51735">
    <property type="entry name" value="NAD(P)-binding Rossmann-fold domains"/>
    <property type="match status" value="1"/>
</dbReference>
<feature type="domain" description="3-beta hydroxysteroid dehydrogenase/isomerase" evidence="2">
    <location>
        <begin position="19"/>
        <end position="206"/>
    </location>
</feature>
<dbReference type="Pfam" id="PF01073">
    <property type="entry name" value="3Beta_HSD"/>
    <property type="match status" value="2"/>
</dbReference>
<evidence type="ECO:0000256" key="1">
    <source>
        <dbReference type="ARBA" id="ARBA00023002"/>
    </source>
</evidence>
<dbReference type="AlphaFoldDB" id="M8CP98"/>
<dbReference type="PANTHER" id="PTHR10366">
    <property type="entry name" value="NAD DEPENDENT EPIMERASE/DEHYDRATASE"/>
    <property type="match status" value="1"/>
</dbReference>
<dbReference type="InterPro" id="IPR036291">
    <property type="entry name" value="NAD(P)-bd_dom_sf"/>
</dbReference>
<proteinExistence type="predicted"/>
<evidence type="ECO:0000313" key="3">
    <source>
        <dbReference type="EnsemblPlants" id="EMT25391"/>
    </source>
</evidence>
<dbReference type="InterPro" id="IPR002225">
    <property type="entry name" value="3Beta_OHSteriod_DH/Estase"/>
</dbReference>
<dbReference type="Gene3D" id="3.40.50.720">
    <property type="entry name" value="NAD(P)-binding Rossmann-like Domain"/>
    <property type="match status" value="1"/>
</dbReference>
<sequence>MDMCPVGGCDRREPRRLCAVTGGRGFMARHLGAALLGSGDWCVRITDLGPQAALSPAESDGLLGAALRDGRAAYFSVDVCELAQLTKALEGVDTVFHTAAADHTNNNFQLHYKVNVEGTRNVIEACNTCKVKTLIYTSSSGVVFDGVHGLFGVDESTPYPDKFPDAYTETKAEAEKMVIKSNGRNELLTCCIRPGSIFGPGDTIVPILVSYGGMMKQNNVIKIYVPMHGCMCWIWLIGRTQSKLRQLQSTKIIVGDGKNCDDFVYVENVAHGHVCAEKTLSTIDGAKRSGGKAYFITNMEPVNMWDFVYMILEELGYKSRFRLRIPSYFLKPITYLVDWSYHNIFSHYGMRQPGMLTSASIKYATLNRTFNCNNAAQQLGYKPIVSLKEGVKMTTDFYRRLRA</sequence>
<name>M8CP98_AEGTA</name>
<dbReference type="GO" id="GO:0016616">
    <property type="term" value="F:oxidoreductase activity, acting on the CH-OH group of donors, NAD or NADP as acceptor"/>
    <property type="evidence" value="ECO:0007669"/>
    <property type="project" value="InterPro"/>
</dbReference>
<dbReference type="PANTHER" id="PTHR10366:SF742">
    <property type="entry name" value="3-BETA HYDROXYSTEROID DEHYDROGENASE_ISOMERASE DOMAIN-CONTAINING PROTEIN"/>
    <property type="match status" value="1"/>
</dbReference>
<keyword evidence="1" id="KW-0560">Oxidoreductase</keyword>
<reference evidence="3" key="1">
    <citation type="submission" date="2015-06" db="UniProtKB">
        <authorList>
            <consortium name="EnsemblPlants"/>
        </authorList>
    </citation>
    <scope>IDENTIFICATION</scope>
</reference>